<sequence length="304" mass="35769">MQCQKLKFLPQVLYKVMKHAQAYEREQENKRGDEEPESVSGKLCGFYDKEKQQIEITQVFALPMRQGDSDESQGQYQKEMMKRLKTVNTDNFDIGWYQISYKLNDMTKDDTFETHMKQQEANPYAIYLQYDCLAARNGEAMPFKAYRLNAEFVDLYNEEVKLQSELKQYSSQLDRVFIPLKIFIDRSPLQQAFIQMFGNEIRQSITNKKLVTPTFDFESESIKNIENLSDAIVNLQAHNVEIIKEREQQLNSQKFKGELEVKTKRFINKKFATERVRQIGNLIINQNQLNSDSQYVLEALKSNQ</sequence>
<proteinExistence type="predicted"/>
<feature type="domain" description="JAB1/MPN/MOV34 metalloenzyme" evidence="1">
    <location>
        <begin position="6"/>
        <end position="123"/>
    </location>
</feature>
<reference evidence="2 3" key="1">
    <citation type="journal article" date="2015" name="Sci. Rep.">
        <title>Genome of the facultative scuticociliatosis pathogen Pseudocohnilembus persalinus provides insight into its virulence through horizontal gene transfer.</title>
        <authorList>
            <person name="Xiong J."/>
            <person name="Wang G."/>
            <person name="Cheng J."/>
            <person name="Tian M."/>
            <person name="Pan X."/>
            <person name="Warren A."/>
            <person name="Jiang C."/>
            <person name="Yuan D."/>
            <person name="Miao W."/>
        </authorList>
    </citation>
    <scope>NUCLEOTIDE SEQUENCE [LARGE SCALE GENOMIC DNA]</scope>
    <source>
        <strain evidence="2">36N120E</strain>
    </source>
</reference>
<dbReference type="OMA" id="DDTFETH"/>
<keyword evidence="3" id="KW-1185">Reference proteome</keyword>
<dbReference type="InterPro" id="IPR050242">
    <property type="entry name" value="JAMM_MPN+_peptidase_M67A"/>
</dbReference>
<comment type="caution">
    <text evidence="2">The sequence shown here is derived from an EMBL/GenBank/DDBJ whole genome shotgun (WGS) entry which is preliminary data.</text>
</comment>
<dbReference type="EMBL" id="LDAU01000159">
    <property type="protein sequence ID" value="KRX02006.1"/>
    <property type="molecule type" value="Genomic_DNA"/>
</dbReference>
<gene>
    <name evidence="2" type="ORF">PPERSA_07651</name>
</gene>
<name>A0A0V0QIM3_PSEPJ</name>
<dbReference type="OrthoDB" id="10265695at2759"/>
<dbReference type="Proteomes" id="UP000054937">
    <property type="component" value="Unassembled WGS sequence"/>
</dbReference>
<dbReference type="InParanoid" id="A0A0V0QIM3"/>
<dbReference type="AlphaFoldDB" id="A0A0V0QIM3"/>
<evidence type="ECO:0000313" key="3">
    <source>
        <dbReference type="Proteomes" id="UP000054937"/>
    </source>
</evidence>
<dbReference type="Gene3D" id="3.40.140.10">
    <property type="entry name" value="Cytidine Deaminase, domain 2"/>
    <property type="match status" value="1"/>
</dbReference>
<dbReference type="InterPro" id="IPR000555">
    <property type="entry name" value="JAMM/MPN+_dom"/>
</dbReference>
<accession>A0A0V0QIM3</accession>
<protein>
    <recommendedName>
        <fullName evidence="1">JAB1/MPN/MOV34 metalloenzyme domain-containing protein</fullName>
    </recommendedName>
</protein>
<evidence type="ECO:0000313" key="2">
    <source>
        <dbReference type="EMBL" id="KRX02006.1"/>
    </source>
</evidence>
<organism evidence="2 3">
    <name type="scientific">Pseudocohnilembus persalinus</name>
    <name type="common">Ciliate</name>
    <dbReference type="NCBI Taxonomy" id="266149"/>
    <lineage>
        <taxon>Eukaryota</taxon>
        <taxon>Sar</taxon>
        <taxon>Alveolata</taxon>
        <taxon>Ciliophora</taxon>
        <taxon>Intramacronucleata</taxon>
        <taxon>Oligohymenophorea</taxon>
        <taxon>Scuticociliatia</taxon>
        <taxon>Philasterida</taxon>
        <taxon>Pseudocohnilembidae</taxon>
        <taxon>Pseudocohnilembus</taxon>
    </lineage>
</organism>
<evidence type="ECO:0000259" key="1">
    <source>
        <dbReference type="Pfam" id="PF01398"/>
    </source>
</evidence>
<dbReference type="GO" id="GO:0008237">
    <property type="term" value="F:metallopeptidase activity"/>
    <property type="evidence" value="ECO:0007669"/>
    <property type="project" value="InterPro"/>
</dbReference>
<dbReference type="Pfam" id="PF01398">
    <property type="entry name" value="JAB"/>
    <property type="match status" value="1"/>
</dbReference>
<dbReference type="PANTHER" id="PTHR10410">
    <property type="entry name" value="EUKARYOTIC TRANSLATION INITIATION FACTOR 3 -RELATED"/>
    <property type="match status" value="1"/>
</dbReference>